<dbReference type="EMBL" id="QUSW01000001">
    <property type="protein sequence ID" value="RQP25809.1"/>
    <property type="molecule type" value="Genomic_DNA"/>
</dbReference>
<keyword evidence="3" id="KW-1185">Reference proteome</keyword>
<evidence type="ECO:0000313" key="3">
    <source>
        <dbReference type="Proteomes" id="UP000267464"/>
    </source>
</evidence>
<name>A0A3N7JYB6_9BURK</name>
<dbReference type="OrthoDB" id="7619808at2"/>
<comment type="caution">
    <text evidence="2">The sequence shown here is derived from an EMBL/GenBank/DDBJ whole genome shotgun (WGS) entry which is preliminary data.</text>
</comment>
<organism evidence="2 3">
    <name type="scientific">Piscinibacter terrae</name>
    <dbReference type="NCBI Taxonomy" id="2496871"/>
    <lineage>
        <taxon>Bacteria</taxon>
        <taxon>Pseudomonadati</taxon>
        <taxon>Pseudomonadota</taxon>
        <taxon>Betaproteobacteria</taxon>
        <taxon>Burkholderiales</taxon>
        <taxon>Sphaerotilaceae</taxon>
        <taxon>Piscinibacter</taxon>
    </lineage>
</organism>
<protein>
    <submittedName>
        <fullName evidence="2">DUF1801 domain-containing protein</fullName>
    </submittedName>
</protein>
<reference evidence="2 3" key="2">
    <citation type="submission" date="2018-12" db="EMBL/GenBank/DDBJ databases">
        <title>Rhizobacter gummiphilus sp. nov., a rubber-degrading bacterium isolated from the soil of a botanical garden in Japan.</title>
        <authorList>
            <person name="Shunsuke S.S."/>
        </authorList>
    </citation>
    <scope>NUCLEOTIDE SEQUENCE [LARGE SCALE GENOMIC DNA]</scope>
    <source>
        <strain evidence="2 3">S-16</strain>
    </source>
</reference>
<proteinExistence type="predicted"/>
<dbReference type="AlphaFoldDB" id="A0A3N7JYB6"/>
<accession>A0A3N7JYB6</accession>
<dbReference type="SUPFAM" id="SSF159888">
    <property type="entry name" value="YdhG-like"/>
    <property type="match status" value="1"/>
</dbReference>
<evidence type="ECO:0000313" key="2">
    <source>
        <dbReference type="EMBL" id="RQP25809.1"/>
    </source>
</evidence>
<feature type="region of interest" description="Disordered" evidence="1">
    <location>
        <begin position="140"/>
        <end position="164"/>
    </location>
</feature>
<dbReference type="Proteomes" id="UP000267464">
    <property type="component" value="Unassembled WGS sequence"/>
</dbReference>
<gene>
    <name evidence="2" type="ORF">DZC73_01720</name>
</gene>
<reference evidence="2 3" key="1">
    <citation type="submission" date="2018-08" db="EMBL/GenBank/DDBJ databases">
        <authorList>
            <person name="Khan S.A."/>
            <person name="Jeon C.O."/>
            <person name="Chun B.H."/>
            <person name="Jeong S.E."/>
        </authorList>
    </citation>
    <scope>NUCLEOTIDE SEQUENCE [LARGE SCALE GENOMIC DNA]</scope>
    <source>
        <strain evidence="2 3">S-16</strain>
    </source>
</reference>
<evidence type="ECO:0000256" key="1">
    <source>
        <dbReference type="SAM" id="MobiDB-lite"/>
    </source>
</evidence>
<sequence>MNQASVEDQVESFLAKYLPEIASQLRDARQHLRSLFPRGHELVFDNYNALVFAISPTDRSTDAFVSVAGYPKWVTLFFSHGVDLDDPQQLLEGTGSRVRSIRLKSAGDLLQPAVQALIGQAAAAASDELQGAPALSTTVKMVSAKQRPRVPAKSPPPAKRPRHG</sequence>
<dbReference type="RefSeq" id="WP_124538471.1">
    <property type="nucleotide sequence ID" value="NZ_QUSW01000001.1"/>
</dbReference>